<dbReference type="AlphaFoldDB" id="F6FQV1"/>
<dbReference type="GO" id="GO:0016740">
    <property type="term" value="F:transferase activity"/>
    <property type="evidence" value="ECO:0007669"/>
    <property type="project" value="UniProtKB-KW"/>
</dbReference>
<organism evidence="3">
    <name type="scientific">Isoptericola variabilis (strain 225)</name>
    <dbReference type="NCBI Taxonomy" id="743718"/>
    <lineage>
        <taxon>Bacteria</taxon>
        <taxon>Bacillati</taxon>
        <taxon>Actinomycetota</taxon>
        <taxon>Actinomycetes</taxon>
        <taxon>Micrococcales</taxon>
        <taxon>Promicromonosporaceae</taxon>
        <taxon>Isoptericola</taxon>
    </lineage>
</organism>
<dbReference type="PANTHER" id="PTHR21310:SF42">
    <property type="entry name" value="BIFUNCTIONAL AAC_APH"/>
    <property type="match status" value="1"/>
</dbReference>
<dbReference type="HOGENOM" id="CLU_074977_0_0_11"/>
<dbReference type="CDD" id="cd05155">
    <property type="entry name" value="APH_ChoK_like_1"/>
    <property type="match status" value="1"/>
</dbReference>
<dbReference type="InterPro" id="IPR051678">
    <property type="entry name" value="AGP_Transferase"/>
</dbReference>
<name>F6FQV1_ISOV2</name>
<dbReference type="InterPro" id="IPR002575">
    <property type="entry name" value="Aminoglycoside_PTrfase"/>
</dbReference>
<reference evidence="2 3" key="1">
    <citation type="submission" date="2011-05" db="EMBL/GenBank/DDBJ databases">
        <title>Complete sequence of Isoptericola variabilis 225.</title>
        <authorList>
            <consortium name="US DOE Joint Genome Institute"/>
            <person name="Lucas S."/>
            <person name="Han J."/>
            <person name="Lapidus A."/>
            <person name="Cheng J.-F."/>
            <person name="Goodwin L."/>
            <person name="Pitluck S."/>
            <person name="Peters L."/>
            <person name="Mikhailova N."/>
            <person name="Zeytun A."/>
            <person name="Han C."/>
            <person name="Tapia R."/>
            <person name="Land M."/>
            <person name="Hauser L."/>
            <person name="Kyrpides N."/>
            <person name="Ivanova N."/>
            <person name="Pagani I."/>
            <person name="Siebers A."/>
            <person name="Allgaier M."/>
            <person name="Thelen M."/>
            <person name="Hugenholtz P."/>
            <person name="Gladden J."/>
            <person name="Woyke T."/>
        </authorList>
    </citation>
    <scope>NUCLEOTIDE SEQUENCE [LARGE SCALE GENOMIC DNA]</scope>
    <source>
        <strain evidence="3">225</strain>
    </source>
</reference>
<accession>F6FQV1</accession>
<evidence type="ECO:0000259" key="1">
    <source>
        <dbReference type="Pfam" id="PF01636"/>
    </source>
</evidence>
<evidence type="ECO:0000313" key="2">
    <source>
        <dbReference type="EMBL" id="AEG42916.1"/>
    </source>
</evidence>
<dbReference type="Proteomes" id="UP000009236">
    <property type="component" value="Chromosome"/>
</dbReference>
<dbReference type="RefSeq" id="WP_013837311.1">
    <property type="nucleotide sequence ID" value="NC_015588.1"/>
</dbReference>
<evidence type="ECO:0000313" key="3">
    <source>
        <dbReference type="Proteomes" id="UP000009236"/>
    </source>
</evidence>
<dbReference type="Pfam" id="PF01636">
    <property type="entry name" value="APH"/>
    <property type="match status" value="1"/>
</dbReference>
<dbReference type="InterPro" id="IPR011009">
    <property type="entry name" value="Kinase-like_dom_sf"/>
</dbReference>
<proteinExistence type="predicted"/>
<dbReference type="EMBL" id="CP002810">
    <property type="protein sequence ID" value="AEG42916.1"/>
    <property type="molecule type" value="Genomic_DNA"/>
</dbReference>
<keyword evidence="2" id="KW-0808">Transferase</keyword>
<keyword evidence="3" id="KW-1185">Reference proteome</keyword>
<dbReference type="KEGG" id="iva:Isova_0102"/>
<protein>
    <submittedName>
        <fullName evidence="2">Aminoglycoside phosphotransferase</fullName>
    </submittedName>
</protein>
<feature type="domain" description="Aminoglycoside phosphotransferase" evidence="1">
    <location>
        <begin position="37"/>
        <end position="271"/>
    </location>
</feature>
<dbReference type="SUPFAM" id="SSF56112">
    <property type="entry name" value="Protein kinase-like (PK-like)"/>
    <property type="match status" value="1"/>
</dbReference>
<dbReference type="eggNOG" id="COG3173">
    <property type="taxonomic scope" value="Bacteria"/>
</dbReference>
<sequence length="306" mass="32891">MSLHDDEIRVTADDVRRLVRAQLPRWADLPVRPVAEAGTDHRLFGLGDELVARMPKIGWAAEQAASDAQWLPRLAPHLPLTVPAPVALGEPDDGYPFAWSVVPWLPGEAAADPLDPAASHNLDLDAAAEQLGAFVAALREVEPAGGPVKDGTGRGVPLARLDRSVREAIAASGTRIDGRAATRAWERALEADPYDGPPRWLHGDLIPGNLLVERGRLTAVIDWGALGLGDPAADLTPAWQLFSGRSRAAFREASGVGHTLDEAAWERGKGWVLVQAVVALPYYWDRWPAFGRASQRRVAAALDDAA</sequence>
<dbReference type="PANTHER" id="PTHR21310">
    <property type="entry name" value="AMINOGLYCOSIDE PHOSPHOTRANSFERASE-RELATED-RELATED"/>
    <property type="match status" value="1"/>
</dbReference>
<dbReference type="Gene3D" id="3.90.1200.10">
    <property type="match status" value="1"/>
</dbReference>
<dbReference type="STRING" id="743718.Isova_0102"/>
<gene>
    <name evidence="2" type="ordered locus">Isova_0102</name>
</gene>
<dbReference type="Gene3D" id="3.30.200.20">
    <property type="entry name" value="Phosphorylase Kinase, domain 1"/>
    <property type="match status" value="1"/>
</dbReference>